<evidence type="ECO:0000313" key="2">
    <source>
        <dbReference type="EMBL" id="PSV94016.1"/>
    </source>
</evidence>
<evidence type="ECO:0000313" key="3">
    <source>
        <dbReference type="Proteomes" id="UP000241954"/>
    </source>
</evidence>
<dbReference type="Gene3D" id="3.20.20.450">
    <property type="entry name" value="EAL domain"/>
    <property type="match status" value="1"/>
</dbReference>
<protein>
    <recommendedName>
        <fullName evidence="1">EAL domain-containing protein</fullName>
    </recommendedName>
</protein>
<dbReference type="EMBL" id="PYLW01000020">
    <property type="protein sequence ID" value="PSV94016.1"/>
    <property type="molecule type" value="Genomic_DNA"/>
</dbReference>
<dbReference type="RefSeq" id="WP_107237751.1">
    <property type="nucleotide sequence ID" value="NZ_PYLW01000020.1"/>
</dbReference>
<dbReference type="GO" id="GO:0071111">
    <property type="term" value="F:cyclic-guanylate-specific phosphodiesterase activity"/>
    <property type="evidence" value="ECO:0007669"/>
    <property type="project" value="InterPro"/>
</dbReference>
<proteinExistence type="predicted"/>
<dbReference type="AlphaFoldDB" id="A0A2T3MI61"/>
<dbReference type="STRING" id="56192.UB38_08340"/>
<dbReference type="SMART" id="SM00052">
    <property type="entry name" value="EAL"/>
    <property type="match status" value="1"/>
</dbReference>
<dbReference type="SUPFAM" id="SSF141868">
    <property type="entry name" value="EAL domain-like"/>
    <property type="match status" value="1"/>
</dbReference>
<dbReference type="CDD" id="cd01948">
    <property type="entry name" value="EAL"/>
    <property type="match status" value="1"/>
</dbReference>
<dbReference type="InterPro" id="IPR050706">
    <property type="entry name" value="Cyclic-di-GMP_PDE-like"/>
</dbReference>
<dbReference type="PANTHER" id="PTHR33121">
    <property type="entry name" value="CYCLIC DI-GMP PHOSPHODIESTERASE PDEF"/>
    <property type="match status" value="1"/>
</dbReference>
<dbReference type="Pfam" id="PF00563">
    <property type="entry name" value="EAL"/>
    <property type="match status" value="1"/>
</dbReference>
<evidence type="ECO:0000259" key="1">
    <source>
        <dbReference type="PROSITE" id="PS50883"/>
    </source>
</evidence>
<dbReference type="PANTHER" id="PTHR33121:SF71">
    <property type="entry name" value="OXYGEN SENSOR PROTEIN DOSP"/>
    <property type="match status" value="1"/>
</dbReference>
<gene>
    <name evidence="2" type="ORF">C9I88_15445</name>
</gene>
<comment type="caution">
    <text evidence="2">The sequence shown here is derived from an EMBL/GenBank/DDBJ whole genome shotgun (WGS) entry which is preliminary data.</text>
</comment>
<name>A0A2T3MI61_9GAMM</name>
<feature type="domain" description="EAL" evidence="1">
    <location>
        <begin position="16"/>
        <end position="263"/>
    </location>
</feature>
<accession>A0A2T3MI61</accession>
<dbReference type="InterPro" id="IPR001633">
    <property type="entry name" value="EAL_dom"/>
</dbReference>
<sequence length="263" mass="30106">MGTISNGLFLMCNQKSVITKKTIIDGLSHNLFINNYQPIYNVEDNSLNGVEVLLRFKSPYLGDISPEHFIASAERENLISELFFFSANQAIKDLNYNHRLKKISINISPSTLNVPYLYRWLRDKCKDNCIPNKNVTLEITENVEYIETKTSLENIEKLKLLGFGLSIDDFGTGYSSLSRLRAIPFTELKIDKMFIENITTNYSDRKIIEHLVDLTQSMGLQTVAEGIENLETYRIVKDLGVNLCQGYFFHKPMTIDDILNVSI</sequence>
<reference evidence="2 3" key="1">
    <citation type="submission" date="2018-01" db="EMBL/GenBank/DDBJ databases">
        <title>Whole genome sequencing of Histamine producing bacteria.</title>
        <authorList>
            <person name="Butler K."/>
        </authorList>
    </citation>
    <scope>NUCLEOTIDE SEQUENCE [LARGE SCALE GENOMIC DNA]</scope>
    <source>
        <strain evidence="2 3">NCIMB 13481</strain>
    </source>
</reference>
<dbReference type="Proteomes" id="UP000241954">
    <property type="component" value="Unassembled WGS sequence"/>
</dbReference>
<dbReference type="PROSITE" id="PS50883">
    <property type="entry name" value="EAL"/>
    <property type="match status" value="1"/>
</dbReference>
<organism evidence="2 3">
    <name type="scientific">Photobacterium iliopiscarium</name>
    <dbReference type="NCBI Taxonomy" id="56192"/>
    <lineage>
        <taxon>Bacteria</taxon>
        <taxon>Pseudomonadati</taxon>
        <taxon>Pseudomonadota</taxon>
        <taxon>Gammaproteobacteria</taxon>
        <taxon>Vibrionales</taxon>
        <taxon>Vibrionaceae</taxon>
        <taxon>Photobacterium</taxon>
    </lineage>
</organism>
<dbReference type="InterPro" id="IPR035919">
    <property type="entry name" value="EAL_sf"/>
</dbReference>